<accession>A0A1M5QK41</accession>
<feature type="chain" id="PRO_5012612629" evidence="3">
    <location>
        <begin position="22"/>
        <end position="573"/>
    </location>
</feature>
<dbReference type="RefSeq" id="WP_073135272.1">
    <property type="nucleotide sequence ID" value="NZ_FQWQ01000002.1"/>
</dbReference>
<evidence type="ECO:0000256" key="1">
    <source>
        <dbReference type="ARBA" id="ARBA00010062"/>
    </source>
</evidence>
<evidence type="ECO:0000259" key="4">
    <source>
        <dbReference type="Pfam" id="PF13458"/>
    </source>
</evidence>
<proteinExistence type="inferred from homology"/>
<dbReference type="SUPFAM" id="SSF53822">
    <property type="entry name" value="Periplasmic binding protein-like I"/>
    <property type="match status" value="1"/>
</dbReference>
<dbReference type="InterPro" id="IPR028082">
    <property type="entry name" value="Peripla_BP_I"/>
</dbReference>
<feature type="domain" description="Leucine-binding protein" evidence="4">
    <location>
        <begin position="242"/>
        <end position="523"/>
    </location>
</feature>
<dbReference type="STRING" id="947013.SAMN04488109_2851"/>
<dbReference type="Pfam" id="PF13458">
    <property type="entry name" value="Peripla_BP_6"/>
    <property type="match status" value="1"/>
</dbReference>
<protein>
    <submittedName>
        <fullName evidence="5">Substrate-binding protein</fullName>
    </submittedName>
</protein>
<dbReference type="EMBL" id="FQWQ01000002">
    <property type="protein sequence ID" value="SHH14159.1"/>
    <property type="molecule type" value="Genomic_DNA"/>
</dbReference>
<gene>
    <name evidence="5" type="ORF">SAMN04488109_2851</name>
</gene>
<evidence type="ECO:0000313" key="6">
    <source>
        <dbReference type="Proteomes" id="UP000184212"/>
    </source>
</evidence>
<evidence type="ECO:0000256" key="3">
    <source>
        <dbReference type="SAM" id="SignalP"/>
    </source>
</evidence>
<dbReference type="AlphaFoldDB" id="A0A1M5QK41"/>
<dbReference type="Gene3D" id="3.40.50.2300">
    <property type="match status" value="2"/>
</dbReference>
<sequence>MLRKGVLFFVLIACLQSAAFAQVDFTKQYFNAKTLFREGKWNLAMESFKPLMPYSTGNPFSEYASFFYALAAYNQNYKAVAKSTLVQIKTLHPTWDKMDEVNFWLGKINLEEKDYFQGLKMFAGLQDKKLQQDAEAIKAKNISTITDVETLRMMLEEYPKDPVVGTALATALSKNPATPEDKELLESVIKKFNLDRAGFIPEAPKSYFKDTYTISALLPFMVNTLDASPVKKRNQSVLDLYEGMKLAVDTLAKQGVKISFRAYDTERNLEKIKSILNTEELKSTDLIAGPFFMEESKLITDFSLANRINVFNPVHNNSELIGNNPYAFLYQPSLEILGRKSGEFMADNVKKKNCLVFYGTSKRDSVLAANFMQAAKEKNFKIMKAHRVSKEGSQMIFTTLATPTEYDEFHYPKQFTLKKDSVGSIYVASDDALIYAKVLSSIETRKDDITVLGSETWLDQTAVDLEKFQNLSVVLASPNFVDQNKPLAKTFVRKYIKTHGRAPSNYAVLGYAYMLFVGNELKKNGVYFQDALAKEGIIPGNLTEGYNYQQGRSNELVPFVRFEEGEMKVLERR</sequence>
<feature type="signal peptide" evidence="3">
    <location>
        <begin position="1"/>
        <end position="21"/>
    </location>
</feature>
<dbReference type="InterPro" id="IPR028081">
    <property type="entry name" value="Leu-bd"/>
</dbReference>
<dbReference type="Proteomes" id="UP000184212">
    <property type="component" value="Unassembled WGS sequence"/>
</dbReference>
<dbReference type="OrthoDB" id="1490998at2"/>
<organism evidence="5 6">
    <name type="scientific">Chryseolinea serpens</name>
    <dbReference type="NCBI Taxonomy" id="947013"/>
    <lineage>
        <taxon>Bacteria</taxon>
        <taxon>Pseudomonadati</taxon>
        <taxon>Bacteroidota</taxon>
        <taxon>Cytophagia</taxon>
        <taxon>Cytophagales</taxon>
        <taxon>Fulvivirgaceae</taxon>
        <taxon>Chryseolinea</taxon>
    </lineage>
</organism>
<dbReference type="CDD" id="cd06268">
    <property type="entry name" value="PBP1_ABC_transporter_LIVBP-like"/>
    <property type="match status" value="1"/>
</dbReference>
<keyword evidence="2 3" id="KW-0732">Signal</keyword>
<name>A0A1M5QK41_9BACT</name>
<evidence type="ECO:0000313" key="5">
    <source>
        <dbReference type="EMBL" id="SHH14159.1"/>
    </source>
</evidence>
<keyword evidence="6" id="KW-1185">Reference proteome</keyword>
<dbReference type="Gene3D" id="1.25.40.10">
    <property type="entry name" value="Tetratricopeptide repeat domain"/>
    <property type="match status" value="1"/>
</dbReference>
<dbReference type="InterPro" id="IPR011990">
    <property type="entry name" value="TPR-like_helical_dom_sf"/>
</dbReference>
<reference evidence="5 6" key="1">
    <citation type="submission" date="2016-11" db="EMBL/GenBank/DDBJ databases">
        <authorList>
            <person name="Jaros S."/>
            <person name="Januszkiewicz K."/>
            <person name="Wedrychowicz H."/>
        </authorList>
    </citation>
    <scope>NUCLEOTIDE SEQUENCE [LARGE SCALE GENOMIC DNA]</scope>
    <source>
        <strain evidence="5 6">DSM 24574</strain>
    </source>
</reference>
<evidence type="ECO:0000256" key="2">
    <source>
        <dbReference type="ARBA" id="ARBA00022729"/>
    </source>
</evidence>
<comment type="similarity">
    <text evidence="1">Belongs to the leucine-binding protein family.</text>
</comment>